<dbReference type="GO" id="GO:0000981">
    <property type="term" value="F:DNA-binding transcription factor activity, RNA polymerase II-specific"/>
    <property type="evidence" value="ECO:0007669"/>
    <property type="project" value="TreeGrafter"/>
</dbReference>
<keyword evidence="2" id="KW-0217">Developmental protein</keyword>
<evidence type="ECO:0000256" key="3">
    <source>
        <dbReference type="ARBA" id="ARBA00022782"/>
    </source>
</evidence>
<evidence type="ECO:0000313" key="12">
    <source>
        <dbReference type="Proteomes" id="UP001187531"/>
    </source>
</evidence>
<feature type="domain" description="BHLH" evidence="9">
    <location>
        <begin position="142"/>
        <end position="194"/>
    </location>
</feature>
<dbReference type="GO" id="GO:0070888">
    <property type="term" value="F:E-box binding"/>
    <property type="evidence" value="ECO:0007669"/>
    <property type="project" value="TreeGrafter"/>
</dbReference>
<dbReference type="PROSITE" id="PS50888">
    <property type="entry name" value="BHLH"/>
    <property type="match status" value="1"/>
</dbReference>
<sequence length="201" mass="23186">MDITYSDQDSSDFLVDESALSDDGYVKYYHLPVSYIPLHVVQNEHQTDTVLDLLDLSGSRLADYEINNNSVIAYEKLYCEQDNEDYSPIGEWTDLTPKYDQNNEEKPESGRKQRKTRGTGGQGVRKRVPRTPKPPPIETMRRRRSAANARERRRMNSLNDAFEKLREVVPSLGSDRKLSKFETLQMAQTYISALSELLSRF</sequence>
<comment type="caution">
    <text evidence="10">The sequence shown here is derived from an EMBL/GenBank/DDBJ whole genome shotgun (WGS) entry which is preliminary data.</text>
</comment>
<comment type="subcellular location">
    <subcellularLocation>
        <location evidence="1">Nucleus</location>
    </subcellularLocation>
</comment>
<dbReference type="PANTHER" id="PTHR19290">
    <property type="entry name" value="BASIC HELIX-LOOP-HELIX PROTEIN NEUROGENIN-RELATED"/>
    <property type="match status" value="1"/>
</dbReference>
<dbReference type="Proteomes" id="UP001187531">
    <property type="component" value="Unassembled WGS sequence"/>
</dbReference>
<dbReference type="InterPro" id="IPR011598">
    <property type="entry name" value="bHLH_dom"/>
</dbReference>
<reference evidence="10" key="1">
    <citation type="submission" date="2023-07" db="EMBL/GenBank/DDBJ databases">
        <title>Chromosome-level genome assembly of Artemia franciscana.</title>
        <authorList>
            <person name="Jo E."/>
        </authorList>
    </citation>
    <scope>NUCLEOTIDE SEQUENCE</scope>
    <source>
        <tissue evidence="10">Whole body</tissue>
    </source>
</reference>
<dbReference type="InterPro" id="IPR050359">
    <property type="entry name" value="bHLH_transcription_factors"/>
</dbReference>
<accession>A0AA88LGF4</accession>
<evidence type="ECO:0000313" key="10">
    <source>
        <dbReference type="EMBL" id="KAK2725969.1"/>
    </source>
</evidence>
<feature type="region of interest" description="Disordered" evidence="8">
    <location>
        <begin position="89"/>
        <end position="153"/>
    </location>
</feature>
<dbReference type="AlphaFoldDB" id="A0AA88LGF4"/>
<dbReference type="GO" id="GO:0061564">
    <property type="term" value="P:axon development"/>
    <property type="evidence" value="ECO:0007669"/>
    <property type="project" value="TreeGrafter"/>
</dbReference>
<evidence type="ECO:0000256" key="8">
    <source>
        <dbReference type="SAM" id="MobiDB-lite"/>
    </source>
</evidence>
<dbReference type="GO" id="GO:0046982">
    <property type="term" value="F:protein heterodimerization activity"/>
    <property type="evidence" value="ECO:0007669"/>
    <property type="project" value="UniProtKB-ARBA"/>
</dbReference>
<dbReference type="SMART" id="SM00353">
    <property type="entry name" value="HLH"/>
    <property type="match status" value="1"/>
</dbReference>
<dbReference type="GO" id="GO:0045944">
    <property type="term" value="P:positive regulation of transcription by RNA polymerase II"/>
    <property type="evidence" value="ECO:0007669"/>
    <property type="project" value="TreeGrafter"/>
</dbReference>
<proteinExistence type="predicted"/>
<evidence type="ECO:0000313" key="11">
    <source>
        <dbReference type="EMBL" id="KAK2726330.1"/>
    </source>
</evidence>
<dbReference type="FunFam" id="4.10.280.10:FF:000025">
    <property type="entry name" value="protein atonal homolog 7"/>
    <property type="match status" value="1"/>
</dbReference>
<keyword evidence="3" id="KW-0221">Differentiation</keyword>
<dbReference type="EMBL" id="JAVRJZ010000002">
    <property type="protein sequence ID" value="KAK2726330.1"/>
    <property type="molecule type" value="Genomic_DNA"/>
</dbReference>
<dbReference type="InterPro" id="IPR036638">
    <property type="entry name" value="HLH_DNA-bd_sf"/>
</dbReference>
<keyword evidence="7" id="KW-0539">Nucleus</keyword>
<keyword evidence="6" id="KW-0804">Transcription</keyword>
<feature type="compositionally biased region" description="Basic and acidic residues" evidence="8">
    <location>
        <begin position="101"/>
        <end position="111"/>
    </location>
</feature>
<evidence type="ECO:0000256" key="6">
    <source>
        <dbReference type="ARBA" id="ARBA00023163"/>
    </source>
</evidence>
<feature type="compositionally biased region" description="Basic residues" evidence="8">
    <location>
        <begin position="141"/>
        <end position="153"/>
    </location>
</feature>
<organism evidence="10 12">
    <name type="scientific">Artemia franciscana</name>
    <name type="common">Brine shrimp</name>
    <name type="synonym">Artemia sanfranciscana</name>
    <dbReference type="NCBI Taxonomy" id="6661"/>
    <lineage>
        <taxon>Eukaryota</taxon>
        <taxon>Metazoa</taxon>
        <taxon>Ecdysozoa</taxon>
        <taxon>Arthropoda</taxon>
        <taxon>Crustacea</taxon>
        <taxon>Branchiopoda</taxon>
        <taxon>Anostraca</taxon>
        <taxon>Artemiidae</taxon>
        <taxon>Artemia</taxon>
    </lineage>
</organism>
<dbReference type="PANTHER" id="PTHR19290:SF162">
    <property type="entry name" value="TRANSCRIPTION FACTOR ATOH7"/>
    <property type="match status" value="1"/>
</dbReference>
<gene>
    <name evidence="10" type="ORF">QYM36_000444</name>
    <name evidence="11" type="ORF">QYM36_000691</name>
</gene>
<keyword evidence="12" id="KW-1185">Reference proteome</keyword>
<evidence type="ECO:0000256" key="4">
    <source>
        <dbReference type="ARBA" id="ARBA00022902"/>
    </source>
</evidence>
<protein>
    <recommendedName>
        <fullName evidence="9">BHLH domain-containing protein</fullName>
    </recommendedName>
</protein>
<keyword evidence="5" id="KW-0805">Transcription regulation</keyword>
<evidence type="ECO:0000256" key="7">
    <source>
        <dbReference type="ARBA" id="ARBA00023242"/>
    </source>
</evidence>
<dbReference type="SUPFAM" id="SSF47459">
    <property type="entry name" value="HLH, helix-loop-helix DNA-binding domain"/>
    <property type="match status" value="1"/>
</dbReference>
<evidence type="ECO:0000256" key="2">
    <source>
        <dbReference type="ARBA" id="ARBA00022473"/>
    </source>
</evidence>
<keyword evidence="4" id="KW-0524">Neurogenesis</keyword>
<dbReference type="GO" id="GO:0005634">
    <property type="term" value="C:nucleus"/>
    <property type="evidence" value="ECO:0007669"/>
    <property type="project" value="UniProtKB-SubCell"/>
</dbReference>
<evidence type="ECO:0000259" key="9">
    <source>
        <dbReference type="PROSITE" id="PS50888"/>
    </source>
</evidence>
<name>A0AA88LGF4_ARTSF</name>
<dbReference type="Pfam" id="PF00010">
    <property type="entry name" value="HLH"/>
    <property type="match status" value="1"/>
</dbReference>
<dbReference type="GO" id="GO:0016360">
    <property type="term" value="P:sensory organ precursor cell fate determination"/>
    <property type="evidence" value="ECO:0007669"/>
    <property type="project" value="UniProtKB-ARBA"/>
</dbReference>
<evidence type="ECO:0000256" key="1">
    <source>
        <dbReference type="ARBA" id="ARBA00004123"/>
    </source>
</evidence>
<evidence type="ECO:0000256" key="5">
    <source>
        <dbReference type="ARBA" id="ARBA00023015"/>
    </source>
</evidence>
<dbReference type="Gene3D" id="4.10.280.10">
    <property type="entry name" value="Helix-loop-helix DNA-binding domain"/>
    <property type="match status" value="1"/>
</dbReference>
<dbReference type="EMBL" id="JAVRJZ010000002">
    <property type="protein sequence ID" value="KAK2725969.1"/>
    <property type="molecule type" value="Genomic_DNA"/>
</dbReference>